<evidence type="ECO:0000313" key="2">
    <source>
        <dbReference type="Proteomes" id="UP001321305"/>
    </source>
</evidence>
<dbReference type="EMBL" id="CP144143">
    <property type="protein sequence ID" value="WWC83921.1"/>
    <property type="molecule type" value="Genomic_DNA"/>
</dbReference>
<name>A0ABZ2EKK5_9BACT</name>
<gene>
    <name evidence="1" type="ORF">PIECOFPK_01653</name>
</gene>
<evidence type="ECO:0000313" key="1">
    <source>
        <dbReference type="EMBL" id="WWC83921.1"/>
    </source>
</evidence>
<proteinExistence type="predicted"/>
<protein>
    <submittedName>
        <fullName evidence="1">Uncharacterized protein</fullName>
    </submittedName>
</protein>
<dbReference type="Proteomes" id="UP001321305">
    <property type="component" value="Chromosome"/>
</dbReference>
<keyword evidence="2" id="KW-1185">Reference proteome</keyword>
<reference evidence="2" key="1">
    <citation type="submission" date="2024-01" db="EMBL/GenBank/DDBJ databases">
        <title>Mycovorax composti gen. nov. sp. nov., a member of the family Chitinophagaceae isolated from button mushroom compost.</title>
        <authorList>
            <person name="Thai M."/>
            <person name="Bell T.L."/>
            <person name="Kertesz M.A."/>
        </authorList>
    </citation>
    <scope>NUCLEOTIDE SEQUENCE [LARGE SCALE GENOMIC DNA]</scope>
    <source>
        <strain evidence="2">C216</strain>
    </source>
</reference>
<accession>A0ABZ2EKK5</accession>
<organism evidence="1 2">
    <name type="scientific">Mycovorax composti</name>
    <dbReference type="NCBI Taxonomy" id="2962693"/>
    <lineage>
        <taxon>Bacteria</taxon>
        <taxon>Pseudomonadati</taxon>
        <taxon>Bacteroidota</taxon>
        <taxon>Chitinophagia</taxon>
        <taxon>Chitinophagales</taxon>
        <taxon>Chitinophagaceae</taxon>
        <taxon>Mycovorax</taxon>
    </lineage>
</organism>
<sequence>MRKQKCVVRVSKTPSDLKNEAVNGTMSYINYYCVGTIFNLTKEVANTAKH</sequence>